<dbReference type="AlphaFoldDB" id="A0A0X3NPU3"/>
<evidence type="ECO:0000256" key="4">
    <source>
        <dbReference type="ARBA" id="ARBA00037878"/>
    </source>
</evidence>
<dbReference type="GO" id="GO:0030136">
    <property type="term" value="C:clathrin-coated vesicle"/>
    <property type="evidence" value="ECO:0007669"/>
    <property type="project" value="TreeGrafter"/>
</dbReference>
<dbReference type="InterPro" id="IPR054713">
    <property type="entry name" value="GMIP/FCHO2-like_FCH"/>
</dbReference>
<feature type="domain" description="Muniscin C-terminal" evidence="6">
    <location>
        <begin position="1067"/>
        <end position="1242"/>
    </location>
</feature>
<feature type="region of interest" description="Disordered" evidence="5">
    <location>
        <begin position="712"/>
        <end position="759"/>
    </location>
</feature>
<dbReference type="PANTHER" id="PTHR23065">
    <property type="entry name" value="PROLINE-SERINE-THREONINE PHOSPHATASE INTERACTING PROTEIN 1"/>
    <property type="match status" value="1"/>
</dbReference>
<keyword evidence="1" id="KW-0254">Endocytosis</keyword>
<feature type="compositionally biased region" description="Basic and acidic residues" evidence="5">
    <location>
        <begin position="488"/>
        <end position="499"/>
    </location>
</feature>
<feature type="region of interest" description="Disordered" evidence="5">
    <location>
        <begin position="370"/>
        <end position="438"/>
    </location>
</feature>
<dbReference type="PANTHER" id="PTHR23065:SF15">
    <property type="entry name" value="AT02057P"/>
    <property type="match status" value="1"/>
</dbReference>
<proteinExistence type="predicted"/>
<feature type="compositionally biased region" description="Low complexity" evidence="5">
    <location>
        <begin position="408"/>
        <end position="432"/>
    </location>
</feature>
<evidence type="ECO:0000313" key="8">
    <source>
        <dbReference type="EMBL" id="JAP41675.1"/>
    </source>
</evidence>
<feature type="compositionally biased region" description="Low complexity" evidence="5">
    <location>
        <begin position="748"/>
        <end position="759"/>
    </location>
</feature>
<feature type="compositionally biased region" description="Pro residues" evidence="5">
    <location>
        <begin position="867"/>
        <end position="884"/>
    </location>
</feature>
<dbReference type="InterPro" id="IPR027267">
    <property type="entry name" value="AH/BAR_dom_sf"/>
</dbReference>
<evidence type="ECO:0000259" key="7">
    <source>
        <dbReference type="Pfam" id="PF22699"/>
    </source>
</evidence>
<feature type="region of interest" description="Disordered" evidence="5">
    <location>
        <begin position="304"/>
        <end position="330"/>
    </location>
</feature>
<feature type="region of interest" description="Disordered" evidence="5">
    <location>
        <begin position="852"/>
        <end position="893"/>
    </location>
</feature>
<dbReference type="InterPro" id="IPR018808">
    <property type="entry name" value="Muniscin_C"/>
</dbReference>
<gene>
    <name evidence="8" type="ORF">TR160156</name>
</gene>
<evidence type="ECO:0000256" key="2">
    <source>
        <dbReference type="ARBA" id="ARBA00023054"/>
    </source>
</evidence>
<evidence type="ECO:0008006" key="9">
    <source>
        <dbReference type="Google" id="ProtNLM"/>
    </source>
</evidence>
<name>A0A0X3NPU3_SCHSO</name>
<comment type="subcellular location">
    <subcellularLocation>
        <location evidence="4">Membrane</location>
        <location evidence="4">Coated pit</location>
    </subcellularLocation>
</comment>
<accession>A0A0X3NPU3</accession>
<dbReference type="GO" id="GO:0048268">
    <property type="term" value="P:clathrin coat assembly"/>
    <property type="evidence" value="ECO:0007669"/>
    <property type="project" value="TreeGrafter"/>
</dbReference>
<keyword evidence="2" id="KW-0175">Coiled coil</keyword>
<sequence length="1264" mass="134478">IETVRQPISCRCAQGVGMCEVAFAHAFWGDKNIGFETLIQNLKSGLKNANDFYEFLRELNSLEDSYGKLWAKLSKQISNYATVGSFKPCWNIILETLDQMMLVKGAMCSDRLNLMKDVQKYSEELQKKHRQLRENEAGTQEVVHAFQAATTQLQKAKDLYHTRYTEYERIRLNESHSAKEKEKAEGKLKKAQDDYKYSVEKYNNLRTQFVEKMRVSCAHFQDAEYAHLERMYDFLARYSSSSDTGHHSIARLCSEFDSRRAKLTPSDLNTMLVAERGTGTQEPLVAAFEDVEVAAAFNGLSSSTDDVGGGGSAKDSPLPIPSCDGADDRQQQNCHRAASAFASVGDVSFDDRPSNASAVTGAEKSWASSVNEMLGGGSGSNSATVSRRRREAAMTGGGSLFSRRHRQNSFSAENGSENSSSSVAGSTTAASTNGGGGGLMLRWANVRNRSRIPRKLSTSPATVYDLKTEATGNANTPVTDEEGFSVPPEDRWGSLDMHHSAASSSESSEDSDTDKTVGHSFKGIKVKIRPLGDLAPGVVVRTDASLAPAELLGASDLRRALRPYASASSPRTSADRPTLRDYRSSARTAALEGTPVAAPAVAAAALSAGSDLSLARSHSLGTPSPIEFPLAPLIPPPPPPPTSPPTTVSYCNTWAISRPRPHTSLAQAIPLLTQPPARIRSSSDIALPASQPNTVQTPDLICSTYYSIAQPSDPQTTITPPPANIPAPTSTSTSLSRKGSAVEGQFNQQQITSSSSASSSVVSITASQITLKEEPHPTSSPSLVVTAEVGGTAAPAIAAETMEPGWQAVFPSEAEVYEVPRHSEENDEGEVAGLETSVGSFCSIVEESTLSTMERKVSSSQQQQKQVPPPPPSLSVAPPPPPPKSSQIPLAVPPALPPPTAVAVERSKLTASVTVLDPFAPIPAAVVLPIAVAVTETWRAQFPNGGGSSFSIAAGLAARHSITGQLILAVARQDLLHVNDLCQRSAAQLPTLVVVFNNCQRLRALQPAFPGVSVSSSGSPTTAIDSGAATTGDDAFPTSYVISVAGDVLLQGLTAAAAAAQPPLDSEYTRLGLLNYSVDLKGLRPPITMCTFWRCEPASTDFRLDYCIQWPCDHSNVDPLGARCQDLRVTLLVDGGVTHMESHPAGNLDREKCRASWNVPIDATAAPTPTATSPVSPHTPLNCGLIRARFSLSAGPGKPQPVALQFCRDGGALPSGTTIALCSEGYRLTMCKYRLLGDRYFCDPPVAPLSLTSSSGQEAKSSGL</sequence>
<feature type="region of interest" description="Disordered" evidence="5">
    <location>
        <begin position="463"/>
        <end position="517"/>
    </location>
</feature>
<dbReference type="GO" id="GO:0005905">
    <property type="term" value="C:clathrin-coated pit"/>
    <property type="evidence" value="ECO:0007669"/>
    <property type="project" value="UniProtKB-KW"/>
</dbReference>
<protein>
    <recommendedName>
        <fullName evidence="9">F-BAR domain-containing protein</fullName>
    </recommendedName>
</protein>
<dbReference type="SUPFAM" id="SSF103657">
    <property type="entry name" value="BAR/IMD domain-like"/>
    <property type="match status" value="1"/>
</dbReference>
<dbReference type="GO" id="GO:0072583">
    <property type="term" value="P:clathrin-dependent endocytosis"/>
    <property type="evidence" value="ECO:0007669"/>
    <property type="project" value="TreeGrafter"/>
</dbReference>
<dbReference type="GO" id="GO:0005886">
    <property type="term" value="C:plasma membrane"/>
    <property type="evidence" value="ECO:0007669"/>
    <property type="project" value="TreeGrafter"/>
</dbReference>
<evidence type="ECO:0000256" key="3">
    <source>
        <dbReference type="ARBA" id="ARBA00023176"/>
    </source>
</evidence>
<evidence type="ECO:0000256" key="5">
    <source>
        <dbReference type="SAM" id="MobiDB-lite"/>
    </source>
</evidence>
<dbReference type="Gene3D" id="1.20.1270.60">
    <property type="entry name" value="Arfaptin homology (AH) domain/BAR domain"/>
    <property type="match status" value="1"/>
</dbReference>
<organism evidence="8">
    <name type="scientific">Schistocephalus solidus</name>
    <name type="common">Tapeworm</name>
    <dbReference type="NCBI Taxonomy" id="70667"/>
    <lineage>
        <taxon>Eukaryota</taxon>
        <taxon>Metazoa</taxon>
        <taxon>Spiralia</taxon>
        <taxon>Lophotrochozoa</taxon>
        <taxon>Platyhelminthes</taxon>
        <taxon>Cestoda</taxon>
        <taxon>Eucestoda</taxon>
        <taxon>Diphyllobothriidea</taxon>
        <taxon>Diphyllobothriidae</taxon>
        <taxon>Schistocephalus</taxon>
    </lineage>
</organism>
<keyword evidence="3" id="KW-0472">Membrane</keyword>
<feature type="domain" description="GMIP/FCHO2-like FCH" evidence="7">
    <location>
        <begin position="85"/>
        <end position="279"/>
    </location>
</feature>
<reference evidence="8" key="1">
    <citation type="submission" date="2016-01" db="EMBL/GenBank/DDBJ databases">
        <title>Reference transcriptome for the parasite Schistocephalus solidus: insights into the molecular evolution of parasitism.</title>
        <authorList>
            <person name="Hebert F.O."/>
            <person name="Grambauer S."/>
            <person name="Barber I."/>
            <person name="Landry C.R."/>
            <person name="Aubin-Horth N."/>
        </authorList>
    </citation>
    <scope>NUCLEOTIDE SEQUENCE</scope>
</reference>
<evidence type="ECO:0000256" key="1">
    <source>
        <dbReference type="ARBA" id="ARBA00022583"/>
    </source>
</evidence>
<dbReference type="EMBL" id="GEEE01021550">
    <property type="protein sequence ID" value="JAP41675.1"/>
    <property type="molecule type" value="Transcribed_RNA"/>
</dbReference>
<evidence type="ECO:0000259" key="6">
    <source>
        <dbReference type="Pfam" id="PF10291"/>
    </source>
</evidence>
<feature type="non-terminal residue" evidence="8">
    <location>
        <position position="1"/>
    </location>
</feature>
<dbReference type="Pfam" id="PF22699">
    <property type="entry name" value="GMIP-like_FCH"/>
    <property type="match status" value="1"/>
</dbReference>
<dbReference type="Pfam" id="PF10291">
    <property type="entry name" value="muHD"/>
    <property type="match status" value="1"/>
</dbReference>
<keyword evidence="3" id="KW-0168">Coated pit</keyword>